<dbReference type="STRING" id="551991.SAMN05192529_10468"/>
<dbReference type="Pfam" id="PF16653">
    <property type="entry name" value="Sacchrp_dh_C"/>
    <property type="match status" value="1"/>
</dbReference>
<feature type="domain" description="Saccharopine dehydrogenase NADP binding" evidence="2">
    <location>
        <begin position="4"/>
        <end position="96"/>
    </location>
</feature>
<proteinExistence type="predicted"/>
<dbReference type="PANTHER" id="PTHR11133">
    <property type="entry name" value="SACCHAROPINE DEHYDROGENASE"/>
    <property type="match status" value="1"/>
</dbReference>
<dbReference type="RefSeq" id="WP_091394495.1">
    <property type="nucleotide sequence ID" value="NZ_FNQY01000004.1"/>
</dbReference>
<keyword evidence="5" id="KW-1185">Reference proteome</keyword>
<evidence type="ECO:0000313" key="4">
    <source>
        <dbReference type="EMBL" id="SDZ91819.1"/>
    </source>
</evidence>
<reference evidence="4 5" key="1">
    <citation type="submission" date="2016-10" db="EMBL/GenBank/DDBJ databases">
        <authorList>
            <person name="de Groot N.N."/>
        </authorList>
    </citation>
    <scope>NUCLEOTIDE SEQUENCE [LARGE SCALE GENOMIC DNA]</scope>
    <source>
        <strain evidence="4 5">Vu-144</strain>
    </source>
</reference>
<dbReference type="Gene3D" id="3.30.360.10">
    <property type="entry name" value="Dihydrodipicolinate Reductase, domain 2"/>
    <property type="match status" value="1"/>
</dbReference>
<organism evidence="4 5">
    <name type="scientific">Arachidicoccus rhizosphaerae</name>
    <dbReference type="NCBI Taxonomy" id="551991"/>
    <lineage>
        <taxon>Bacteria</taxon>
        <taxon>Pseudomonadati</taxon>
        <taxon>Bacteroidota</taxon>
        <taxon>Chitinophagia</taxon>
        <taxon>Chitinophagales</taxon>
        <taxon>Chitinophagaceae</taxon>
        <taxon>Arachidicoccus</taxon>
    </lineage>
</organism>
<dbReference type="Gene3D" id="3.40.50.720">
    <property type="entry name" value="NAD(P)-binding Rossmann-like Domain"/>
    <property type="match status" value="1"/>
</dbReference>
<name>A0A1H3WXI7_9BACT</name>
<accession>A0A1H3WXI7</accession>
<dbReference type="Proteomes" id="UP000199041">
    <property type="component" value="Unassembled WGS sequence"/>
</dbReference>
<feature type="domain" description="Saccharopine dehydrogenase-like C-terminal" evidence="3">
    <location>
        <begin position="121"/>
        <end position="341"/>
    </location>
</feature>
<dbReference type="GO" id="GO:0016491">
    <property type="term" value="F:oxidoreductase activity"/>
    <property type="evidence" value="ECO:0007669"/>
    <property type="project" value="UniProtKB-KW"/>
</dbReference>
<dbReference type="InterPro" id="IPR051168">
    <property type="entry name" value="AASS"/>
</dbReference>
<dbReference type="InterPro" id="IPR036291">
    <property type="entry name" value="NAD(P)-bd_dom_sf"/>
</dbReference>
<dbReference type="Pfam" id="PF03435">
    <property type="entry name" value="Sacchrp_dh_NADP"/>
    <property type="match status" value="1"/>
</dbReference>
<dbReference type="SUPFAM" id="SSF51735">
    <property type="entry name" value="NAD(P)-binding Rossmann-fold domains"/>
    <property type="match status" value="1"/>
</dbReference>
<sequence length="356" mass="39546">MTKVLIIGGGKIGQAAAFMLHQDARFEITVADQNENLLNLAKTDGLSTLSFDVQDTQQLEAALESRDMVLSACPYFLNVQIARAAKKTHTHYFDLTEDVRATGEIRQLAQGADVSFMPQCGLAPGFVSIAAYDLCKQFDRLESVRLRVGALPQFPVNRLKYNLTWSTNGLVNEYCNGCDAIVAGKRTVVQPLEGYEHLMADGIDYEAFNTSGGLASLAEVLEGKVQSLDYKTVRYPGHRDLMQFLLEDMGFIHRREQLVELLDQVLPFAPQDKVLVFITVSGEISGRFTQKVFTRTILNQEVSGKPMTAIQVTTAGSAAAVMDLHEAGKLPQKGFIRQEDVQLAELMRSHFVRFYQ</sequence>
<dbReference type="SUPFAM" id="SSF55347">
    <property type="entry name" value="Glyceraldehyde-3-phosphate dehydrogenase-like, C-terminal domain"/>
    <property type="match status" value="1"/>
</dbReference>
<dbReference type="EMBL" id="FNQY01000004">
    <property type="protein sequence ID" value="SDZ91819.1"/>
    <property type="molecule type" value="Genomic_DNA"/>
</dbReference>
<dbReference type="InterPro" id="IPR005097">
    <property type="entry name" value="Sacchrp_dh_NADP-bd"/>
</dbReference>
<protein>
    <submittedName>
        <fullName evidence="4">Saccharopine dehydrogenase, NADP-dependent</fullName>
    </submittedName>
</protein>
<evidence type="ECO:0000256" key="1">
    <source>
        <dbReference type="ARBA" id="ARBA00023002"/>
    </source>
</evidence>
<evidence type="ECO:0000259" key="3">
    <source>
        <dbReference type="Pfam" id="PF16653"/>
    </source>
</evidence>
<dbReference type="InterPro" id="IPR032095">
    <property type="entry name" value="Sacchrp_dh-like_C"/>
</dbReference>
<evidence type="ECO:0000313" key="5">
    <source>
        <dbReference type="Proteomes" id="UP000199041"/>
    </source>
</evidence>
<keyword evidence="1" id="KW-0560">Oxidoreductase</keyword>
<gene>
    <name evidence="4" type="ORF">SAMN05192529_10468</name>
</gene>
<dbReference type="PANTHER" id="PTHR11133:SF22">
    <property type="entry name" value="ALPHA-AMINOADIPIC SEMIALDEHYDE SYNTHASE, MITOCHONDRIAL"/>
    <property type="match status" value="1"/>
</dbReference>
<dbReference type="AlphaFoldDB" id="A0A1H3WXI7"/>
<evidence type="ECO:0000259" key="2">
    <source>
        <dbReference type="Pfam" id="PF03435"/>
    </source>
</evidence>
<dbReference type="OrthoDB" id="9769367at2"/>